<dbReference type="PROSITE" id="PS50053">
    <property type="entry name" value="UBIQUITIN_2"/>
    <property type="match status" value="1"/>
</dbReference>
<comment type="caution">
    <text evidence="2">The sequence shown here is derived from an EMBL/GenBank/DDBJ whole genome shotgun (WGS) entry which is preliminary data.</text>
</comment>
<dbReference type="AlphaFoldDB" id="A0AAU9IP68"/>
<gene>
    <name evidence="2" type="ORF">BSTOLATCC_MIC15697</name>
</gene>
<dbReference type="SUPFAM" id="SSF54236">
    <property type="entry name" value="Ubiquitin-like"/>
    <property type="match status" value="1"/>
</dbReference>
<dbReference type="Proteomes" id="UP001162131">
    <property type="component" value="Unassembled WGS sequence"/>
</dbReference>
<evidence type="ECO:0000259" key="1">
    <source>
        <dbReference type="PROSITE" id="PS50053"/>
    </source>
</evidence>
<dbReference type="InterPro" id="IPR000626">
    <property type="entry name" value="Ubiquitin-like_dom"/>
</dbReference>
<protein>
    <recommendedName>
        <fullName evidence="1">Ubiquitin-like domain-containing protein</fullName>
    </recommendedName>
</protein>
<dbReference type="Gene3D" id="3.10.20.90">
    <property type="entry name" value="Phosphatidylinositol 3-kinase Catalytic Subunit, Chain A, domain 1"/>
    <property type="match status" value="1"/>
</dbReference>
<name>A0AAU9IP68_9CILI</name>
<dbReference type="Pfam" id="PF00240">
    <property type="entry name" value="ubiquitin"/>
    <property type="match status" value="1"/>
</dbReference>
<evidence type="ECO:0000313" key="2">
    <source>
        <dbReference type="EMBL" id="CAG9316262.1"/>
    </source>
</evidence>
<keyword evidence="3" id="KW-1185">Reference proteome</keyword>
<proteinExistence type="predicted"/>
<accession>A0AAU9IP68</accession>
<sequence>MLINVRLITENLLQLEVEPHTTMKQLKYLIGASQGCPPEDIVFVFMGRAPDNATIESLGINQYSLVRFGIYCHDLKEADWK</sequence>
<dbReference type="InterPro" id="IPR029071">
    <property type="entry name" value="Ubiquitin-like_domsf"/>
</dbReference>
<organism evidence="2 3">
    <name type="scientific">Blepharisma stoltei</name>
    <dbReference type="NCBI Taxonomy" id="1481888"/>
    <lineage>
        <taxon>Eukaryota</taxon>
        <taxon>Sar</taxon>
        <taxon>Alveolata</taxon>
        <taxon>Ciliophora</taxon>
        <taxon>Postciliodesmatophora</taxon>
        <taxon>Heterotrichea</taxon>
        <taxon>Heterotrichida</taxon>
        <taxon>Blepharismidae</taxon>
        <taxon>Blepharisma</taxon>
    </lineage>
</organism>
<feature type="domain" description="Ubiquitin-like" evidence="1">
    <location>
        <begin position="1"/>
        <end position="66"/>
    </location>
</feature>
<reference evidence="2" key="1">
    <citation type="submission" date="2021-09" db="EMBL/GenBank/DDBJ databases">
        <authorList>
            <consortium name="AG Swart"/>
            <person name="Singh M."/>
            <person name="Singh A."/>
            <person name="Seah K."/>
            <person name="Emmerich C."/>
        </authorList>
    </citation>
    <scope>NUCLEOTIDE SEQUENCE</scope>
    <source>
        <strain evidence="2">ATCC30299</strain>
    </source>
</reference>
<evidence type="ECO:0000313" key="3">
    <source>
        <dbReference type="Proteomes" id="UP001162131"/>
    </source>
</evidence>
<dbReference type="EMBL" id="CAJZBQ010000015">
    <property type="protein sequence ID" value="CAG9316262.1"/>
    <property type="molecule type" value="Genomic_DNA"/>
</dbReference>